<keyword evidence="2" id="KW-1185">Reference proteome</keyword>
<reference evidence="1 2" key="1">
    <citation type="journal article" date="2018" name="Environ. Microbiol.">
        <title>Ecological and genomic features of two widespread freshwater picocyanobacteria.</title>
        <authorList>
            <person name="Cabello-Yeves P.J."/>
            <person name="Picazo A."/>
            <person name="Camacho A."/>
            <person name="Callieri C."/>
            <person name="Rosselli R."/>
            <person name="Roda-Garcia J.J."/>
            <person name="Coutinho F.H."/>
            <person name="Rodriguez-Valera F."/>
        </authorList>
    </citation>
    <scope>NUCLEOTIDE SEQUENCE [LARGE SCALE GENOMIC DNA]</scope>
    <source>
        <strain evidence="1 2">Tous</strain>
    </source>
</reference>
<gene>
    <name evidence="1" type="ORF">C7K55_06825</name>
</gene>
<evidence type="ECO:0008006" key="3">
    <source>
        <dbReference type="Google" id="ProtNLM"/>
    </source>
</evidence>
<evidence type="ECO:0000313" key="2">
    <source>
        <dbReference type="Proteomes" id="UP000243002"/>
    </source>
</evidence>
<organism evidence="1 2">
    <name type="scientific">Cyanobium usitatum str. Tous</name>
    <dbReference type="NCBI Taxonomy" id="2116684"/>
    <lineage>
        <taxon>Bacteria</taxon>
        <taxon>Bacillati</taxon>
        <taxon>Cyanobacteriota</taxon>
        <taxon>Cyanophyceae</taxon>
        <taxon>Synechococcales</taxon>
        <taxon>Prochlorococcaceae</taxon>
        <taxon>Cyanobium</taxon>
    </lineage>
</organism>
<evidence type="ECO:0000313" key="1">
    <source>
        <dbReference type="EMBL" id="PSJ05742.1"/>
    </source>
</evidence>
<accession>A0A2P7MWZ4</accession>
<dbReference type="EMBL" id="PXXO01000006">
    <property type="protein sequence ID" value="PSJ05742.1"/>
    <property type="molecule type" value="Genomic_DNA"/>
</dbReference>
<proteinExistence type="predicted"/>
<dbReference type="Proteomes" id="UP000243002">
    <property type="component" value="Unassembled WGS sequence"/>
</dbReference>
<sequence length="110" mass="11651">MASFGANAEISAYSADTGYLYTVGSGSGAIVVSDLTDPSNLTSIAIARPEGSLETLQGVAVFRKLLAVAVQNKIKTEPGFVQFYDLTNSATNLSEQRHSWFPAQCGEVQC</sequence>
<dbReference type="AlphaFoldDB" id="A0A2P7MWZ4"/>
<protein>
    <recommendedName>
        <fullName evidence="3">Alkaline phosphatase</fullName>
    </recommendedName>
</protein>
<name>A0A2P7MWZ4_9CYAN</name>
<comment type="caution">
    <text evidence="1">The sequence shown here is derived from an EMBL/GenBank/DDBJ whole genome shotgun (WGS) entry which is preliminary data.</text>
</comment>